<name>A0AAV6KWG1_9ERIC</name>
<keyword evidence="2" id="KW-1185">Reference proteome</keyword>
<dbReference type="Proteomes" id="UP000823749">
    <property type="component" value="Chromosome 3"/>
</dbReference>
<gene>
    <name evidence="1" type="ORF">RHGRI_006906</name>
</gene>
<dbReference type="EMBL" id="JACTNZ010000003">
    <property type="protein sequence ID" value="KAG5556458.1"/>
    <property type="molecule type" value="Genomic_DNA"/>
</dbReference>
<proteinExistence type="predicted"/>
<dbReference type="InterPro" id="IPR012677">
    <property type="entry name" value="Nucleotide-bd_a/b_plait_sf"/>
</dbReference>
<reference evidence="1" key="1">
    <citation type="submission" date="2020-08" db="EMBL/GenBank/DDBJ databases">
        <title>Plant Genome Project.</title>
        <authorList>
            <person name="Zhang R.-G."/>
        </authorList>
    </citation>
    <scope>NUCLEOTIDE SEQUENCE</scope>
    <source>
        <strain evidence="1">WSP0</strain>
        <tissue evidence="1">Leaf</tissue>
    </source>
</reference>
<dbReference type="AlphaFoldDB" id="A0AAV6KWG1"/>
<organism evidence="1 2">
    <name type="scientific">Rhododendron griersonianum</name>
    <dbReference type="NCBI Taxonomy" id="479676"/>
    <lineage>
        <taxon>Eukaryota</taxon>
        <taxon>Viridiplantae</taxon>
        <taxon>Streptophyta</taxon>
        <taxon>Embryophyta</taxon>
        <taxon>Tracheophyta</taxon>
        <taxon>Spermatophyta</taxon>
        <taxon>Magnoliopsida</taxon>
        <taxon>eudicotyledons</taxon>
        <taxon>Gunneridae</taxon>
        <taxon>Pentapetalae</taxon>
        <taxon>asterids</taxon>
        <taxon>Ericales</taxon>
        <taxon>Ericaceae</taxon>
        <taxon>Ericoideae</taxon>
        <taxon>Rhodoreae</taxon>
        <taxon>Rhododendron</taxon>
    </lineage>
</organism>
<sequence length="169" mass="19584">MEYSCISYFRTEFSGSGNLRERSERALRERIVWRSERFPVGFSGPPRLHLLDSRSDEVFFNEKEKGDPLINVQAIPYDPNNHEEWLINNAKVETRNRHNDRENSSSADPSQHKLLVHSLSWDTIDDKLRFVFSSYSDIDEAVVYAKRPLTSPRATASSPWPTLTAPSWL</sequence>
<evidence type="ECO:0000313" key="1">
    <source>
        <dbReference type="EMBL" id="KAG5556458.1"/>
    </source>
</evidence>
<evidence type="ECO:0000313" key="2">
    <source>
        <dbReference type="Proteomes" id="UP000823749"/>
    </source>
</evidence>
<comment type="caution">
    <text evidence="1">The sequence shown here is derived from an EMBL/GenBank/DDBJ whole genome shotgun (WGS) entry which is preliminary data.</text>
</comment>
<dbReference type="Gene3D" id="3.30.70.330">
    <property type="match status" value="1"/>
</dbReference>
<protein>
    <submittedName>
        <fullName evidence="1">Uncharacterized protein</fullName>
    </submittedName>
</protein>
<accession>A0AAV6KWG1</accession>